<dbReference type="InterPro" id="IPR015943">
    <property type="entry name" value="WD40/YVTN_repeat-like_dom_sf"/>
</dbReference>
<feature type="compositionally biased region" description="Acidic residues" evidence="4">
    <location>
        <begin position="74"/>
        <end position="86"/>
    </location>
</feature>
<feature type="repeat" description="WD" evidence="3">
    <location>
        <begin position="594"/>
        <end position="625"/>
    </location>
</feature>
<dbReference type="Pfam" id="PF16856">
    <property type="entry name" value="CDC4_D"/>
    <property type="match status" value="1"/>
</dbReference>
<name>A0A9P0QQN2_9ASCO</name>
<evidence type="ECO:0000256" key="3">
    <source>
        <dbReference type="PROSITE-ProRule" id="PRU00221"/>
    </source>
</evidence>
<keyword evidence="6" id="KW-0131">Cell cycle</keyword>
<dbReference type="PROSITE" id="PS50294">
    <property type="entry name" value="WD_REPEATS_REGION"/>
    <property type="match status" value="4"/>
</dbReference>
<dbReference type="InterPro" id="IPR020472">
    <property type="entry name" value="WD40_PAC1"/>
</dbReference>
<evidence type="ECO:0000313" key="7">
    <source>
        <dbReference type="Proteomes" id="UP000837801"/>
    </source>
</evidence>
<dbReference type="CDD" id="cd00200">
    <property type="entry name" value="WD40"/>
    <property type="match status" value="1"/>
</dbReference>
<evidence type="ECO:0000256" key="1">
    <source>
        <dbReference type="ARBA" id="ARBA00022574"/>
    </source>
</evidence>
<accession>A0A9P0QQN2</accession>
<dbReference type="SUPFAM" id="SSF50978">
    <property type="entry name" value="WD40 repeat-like"/>
    <property type="match status" value="1"/>
</dbReference>
<keyword evidence="7" id="KW-1185">Reference proteome</keyword>
<dbReference type="PANTHER" id="PTHR14604:SF4">
    <property type="entry name" value="F-BOX DOMAIN-CONTAINING PROTEIN"/>
    <property type="match status" value="1"/>
</dbReference>
<feature type="compositionally biased region" description="Polar residues" evidence="4">
    <location>
        <begin position="1"/>
        <end position="16"/>
    </location>
</feature>
<dbReference type="OrthoDB" id="190105at2759"/>
<dbReference type="InterPro" id="IPR050995">
    <property type="entry name" value="WD-F-box_domain-protein"/>
</dbReference>
<dbReference type="PRINTS" id="PR00320">
    <property type="entry name" value="GPROTEINBRPT"/>
</dbReference>
<keyword evidence="2" id="KW-0677">Repeat</keyword>
<feature type="repeat" description="WD" evidence="3">
    <location>
        <begin position="635"/>
        <end position="676"/>
    </location>
</feature>
<evidence type="ECO:0000313" key="6">
    <source>
        <dbReference type="EMBL" id="CAH2353174.1"/>
    </source>
</evidence>
<dbReference type="PROSITE" id="PS50082">
    <property type="entry name" value="WD_REPEATS_2"/>
    <property type="match status" value="4"/>
</dbReference>
<keyword evidence="1 3" id="KW-0853">WD repeat</keyword>
<evidence type="ECO:0000259" key="5">
    <source>
        <dbReference type="PROSITE" id="PS50181"/>
    </source>
</evidence>
<organism evidence="6 7">
    <name type="scientific">[Candida] railenensis</name>
    <dbReference type="NCBI Taxonomy" id="45579"/>
    <lineage>
        <taxon>Eukaryota</taxon>
        <taxon>Fungi</taxon>
        <taxon>Dikarya</taxon>
        <taxon>Ascomycota</taxon>
        <taxon>Saccharomycotina</taxon>
        <taxon>Pichiomycetes</taxon>
        <taxon>Debaryomycetaceae</taxon>
        <taxon>Kurtzmaniella</taxon>
    </lineage>
</organism>
<dbReference type="SMART" id="SM00320">
    <property type="entry name" value="WD40"/>
    <property type="match status" value="6"/>
</dbReference>
<dbReference type="Proteomes" id="UP000837801">
    <property type="component" value="Unassembled WGS sequence"/>
</dbReference>
<dbReference type="Gene3D" id="2.130.10.10">
    <property type="entry name" value="YVTN repeat-like/Quinoprotein amine dehydrogenase"/>
    <property type="match status" value="1"/>
</dbReference>
<dbReference type="InterPro" id="IPR001810">
    <property type="entry name" value="F-box_dom"/>
</dbReference>
<dbReference type="InterPro" id="IPR031740">
    <property type="entry name" value="Cdc4_D"/>
</dbReference>
<feature type="domain" description="F-box" evidence="5">
    <location>
        <begin position="311"/>
        <end position="357"/>
    </location>
</feature>
<gene>
    <name evidence="6" type="ORF">CLIB1423_09S04456</name>
</gene>
<dbReference type="Gene3D" id="1.20.1280.50">
    <property type="match status" value="1"/>
</dbReference>
<dbReference type="PROSITE" id="PS00678">
    <property type="entry name" value="WD_REPEATS_1"/>
    <property type="match status" value="3"/>
</dbReference>
<dbReference type="PANTHER" id="PTHR14604">
    <property type="entry name" value="WD40 REPEAT PF20"/>
    <property type="match status" value="1"/>
</dbReference>
<dbReference type="PROSITE" id="PS50181">
    <property type="entry name" value="FBOX"/>
    <property type="match status" value="1"/>
</dbReference>
<dbReference type="InterPro" id="IPR036047">
    <property type="entry name" value="F-box-like_dom_sf"/>
</dbReference>
<dbReference type="EMBL" id="CAKXYY010000009">
    <property type="protein sequence ID" value="CAH2353174.1"/>
    <property type="molecule type" value="Genomic_DNA"/>
</dbReference>
<comment type="caution">
    <text evidence="6">The sequence shown here is derived from an EMBL/GenBank/DDBJ whole genome shotgun (WGS) entry which is preliminary data.</text>
</comment>
<dbReference type="InterPro" id="IPR001680">
    <property type="entry name" value="WD40_rpt"/>
</dbReference>
<feature type="compositionally biased region" description="Low complexity" evidence="4">
    <location>
        <begin position="217"/>
        <end position="232"/>
    </location>
</feature>
<dbReference type="Pfam" id="PF00400">
    <property type="entry name" value="WD40"/>
    <property type="match status" value="6"/>
</dbReference>
<feature type="region of interest" description="Disordered" evidence="4">
    <location>
        <begin position="1"/>
        <end position="88"/>
    </location>
</feature>
<dbReference type="SMART" id="SM00256">
    <property type="entry name" value="FBOX"/>
    <property type="match status" value="1"/>
</dbReference>
<dbReference type="Pfam" id="PF12937">
    <property type="entry name" value="F-box-like"/>
    <property type="match status" value="1"/>
</dbReference>
<feature type="repeat" description="WD" evidence="3">
    <location>
        <begin position="677"/>
        <end position="716"/>
    </location>
</feature>
<feature type="repeat" description="WD" evidence="3">
    <location>
        <begin position="466"/>
        <end position="505"/>
    </location>
</feature>
<evidence type="ECO:0000256" key="4">
    <source>
        <dbReference type="SAM" id="MobiDB-lite"/>
    </source>
</evidence>
<dbReference type="AlphaFoldDB" id="A0A9P0QQN2"/>
<feature type="compositionally biased region" description="Basic and acidic residues" evidence="4">
    <location>
        <begin position="24"/>
        <end position="47"/>
    </location>
</feature>
<dbReference type="InterPro" id="IPR019775">
    <property type="entry name" value="WD40_repeat_CS"/>
</dbReference>
<dbReference type="SUPFAM" id="SSF81383">
    <property type="entry name" value="F-box domain"/>
    <property type="match status" value="1"/>
</dbReference>
<dbReference type="GO" id="GO:0051301">
    <property type="term" value="P:cell division"/>
    <property type="evidence" value="ECO:0007669"/>
    <property type="project" value="UniProtKB-KW"/>
</dbReference>
<keyword evidence="6" id="KW-0132">Cell division</keyword>
<reference evidence="6" key="1">
    <citation type="submission" date="2022-03" db="EMBL/GenBank/DDBJ databases">
        <authorList>
            <person name="Legras J.-L."/>
            <person name="Devillers H."/>
            <person name="Grondin C."/>
        </authorList>
    </citation>
    <scope>NUCLEOTIDE SEQUENCE</scope>
    <source>
        <strain evidence="6">CLIB 1423</strain>
    </source>
</reference>
<proteinExistence type="predicted"/>
<protein>
    <submittedName>
        <fullName evidence="6">Cell division control protein 4</fullName>
    </submittedName>
</protein>
<evidence type="ECO:0000256" key="2">
    <source>
        <dbReference type="ARBA" id="ARBA00022737"/>
    </source>
</evidence>
<feature type="region of interest" description="Disordered" evidence="4">
    <location>
        <begin position="212"/>
        <end position="232"/>
    </location>
</feature>
<sequence length="801" mass="88633">MSNQPNQHANQPSTYPLQGITAKYDFKLSDPDSKLRDLRASKERSDKQTPSSNELHAPSANVDTVKRKRIWTLGEDEESTGTESCDDMMASDTDTNSMVSNNGSILALLRENRLIHPPKRRLTTSEAVNEAILNSISTGGSISTPSTTVSTAANSISGPASAVVSGTANNANLTEVVVPRTPTAFNSPSNTPISEIEEDSDITGEIVREEEGELNQSLSLPLPSPSASPVSSYNKDITPITSTDANINTTDYQLVPSSVPATQAELLRMIVGLSGYLNEKNNNHLIFKLLQNVRRSTLSSFNDIIRQSLKRDLISNLPLEISYSILKKLDYKTVCSLSRVCSNWNRIINSTGIWSDLLKRDKLVTGDEEIERELKYERDELSKWSTIPNSPNLNYVQLLFKKRRIILNRWMDPKYEPKRISVPGHGTNGSNVVTCLQHDDEKIITGVDDKLININSSKTGKLLKVLKGHEGGVWALKYTGNTLVSGSTDRTVRVWNIKTGKCTQVFRGHTSTVRCLDILHPVKIGTDDNGEDIIFPQTPLLVTGSRDHNLHVWRLPLVDEDDTEEDDGKSDPIEVDTSGSNANDLDNPYLVAVLSGHTHSVRSVSGYGNIIVSGSYDTTVRVWDLLDGGKCKHILGGHQNKIYSTALDFYNKRCYSGSMDATINVWDFEKGKLLYTLEGHSSLVGLLELSKEYLVSAAADATLRVWDPETGRNLSKLEGHTAAITCFQHDNLRIVSGSEKMLKLWDIQTGKFVRDLLADITGCIWQVRFDYCRCVAAVDRSANDTRETFIEIVDFSTPPTS</sequence>
<dbReference type="InterPro" id="IPR036322">
    <property type="entry name" value="WD40_repeat_dom_sf"/>
</dbReference>